<dbReference type="GO" id="GO:0009451">
    <property type="term" value="P:RNA modification"/>
    <property type="evidence" value="ECO:0007669"/>
    <property type="project" value="InterPro"/>
</dbReference>
<proteinExistence type="predicted"/>
<accession>A0A392N320</accession>
<feature type="repeat" description="PPR" evidence="2">
    <location>
        <begin position="137"/>
        <end position="171"/>
    </location>
</feature>
<feature type="repeat" description="PPR" evidence="2">
    <location>
        <begin position="106"/>
        <end position="136"/>
    </location>
</feature>
<reference evidence="3 4" key="1">
    <citation type="journal article" date="2018" name="Front. Plant Sci.">
        <title>Red Clover (Trifolium pratense) and Zigzag Clover (T. medium) - A Picture of Genomic Similarities and Differences.</title>
        <authorList>
            <person name="Dluhosova J."/>
            <person name="Istvanek J."/>
            <person name="Nedelnik J."/>
            <person name="Repkova J."/>
        </authorList>
    </citation>
    <scope>NUCLEOTIDE SEQUENCE [LARGE SCALE GENOMIC DNA]</scope>
    <source>
        <strain evidence="4">cv. 10/8</strain>
        <tissue evidence="3">Leaf</tissue>
    </source>
</reference>
<name>A0A392N320_9FABA</name>
<dbReference type="InterPro" id="IPR046960">
    <property type="entry name" value="PPR_At4g14850-like_plant"/>
</dbReference>
<dbReference type="NCBIfam" id="TIGR00756">
    <property type="entry name" value="PPR"/>
    <property type="match status" value="3"/>
</dbReference>
<dbReference type="EMBL" id="LXQA010026210">
    <property type="protein sequence ID" value="MCH93983.1"/>
    <property type="molecule type" value="Genomic_DNA"/>
</dbReference>
<evidence type="ECO:0000313" key="3">
    <source>
        <dbReference type="EMBL" id="MCH93983.1"/>
    </source>
</evidence>
<keyword evidence="4" id="KW-1185">Reference proteome</keyword>
<organism evidence="3 4">
    <name type="scientific">Trifolium medium</name>
    <dbReference type="NCBI Taxonomy" id="97028"/>
    <lineage>
        <taxon>Eukaryota</taxon>
        <taxon>Viridiplantae</taxon>
        <taxon>Streptophyta</taxon>
        <taxon>Embryophyta</taxon>
        <taxon>Tracheophyta</taxon>
        <taxon>Spermatophyta</taxon>
        <taxon>Magnoliopsida</taxon>
        <taxon>eudicotyledons</taxon>
        <taxon>Gunneridae</taxon>
        <taxon>Pentapetalae</taxon>
        <taxon>rosids</taxon>
        <taxon>fabids</taxon>
        <taxon>Fabales</taxon>
        <taxon>Fabaceae</taxon>
        <taxon>Papilionoideae</taxon>
        <taxon>50 kb inversion clade</taxon>
        <taxon>NPAAA clade</taxon>
        <taxon>Hologalegina</taxon>
        <taxon>IRL clade</taxon>
        <taxon>Trifolieae</taxon>
        <taxon>Trifolium</taxon>
    </lineage>
</organism>
<dbReference type="PROSITE" id="PS51375">
    <property type="entry name" value="PPR"/>
    <property type="match status" value="3"/>
</dbReference>
<protein>
    <submittedName>
        <fullName evidence="3">Pentatricopeptide repeat-containing protein mitochondrial-like</fullName>
    </submittedName>
</protein>
<evidence type="ECO:0000313" key="4">
    <source>
        <dbReference type="Proteomes" id="UP000265520"/>
    </source>
</evidence>
<dbReference type="PANTHER" id="PTHR47926">
    <property type="entry name" value="PENTATRICOPEPTIDE REPEAT-CONTAINING PROTEIN"/>
    <property type="match status" value="1"/>
</dbReference>
<keyword evidence="1" id="KW-0677">Repeat</keyword>
<gene>
    <name evidence="3" type="ORF">A2U01_0014937</name>
</gene>
<dbReference type="Proteomes" id="UP000265520">
    <property type="component" value="Unassembled WGS sequence"/>
</dbReference>
<dbReference type="GO" id="GO:0003723">
    <property type="term" value="F:RNA binding"/>
    <property type="evidence" value="ECO:0007669"/>
    <property type="project" value="InterPro"/>
</dbReference>
<feature type="repeat" description="PPR" evidence="2">
    <location>
        <begin position="5"/>
        <end position="39"/>
    </location>
</feature>
<dbReference type="Pfam" id="PF13041">
    <property type="entry name" value="PPR_2"/>
    <property type="match status" value="2"/>
</dbReference>
<dbReference type="AlphaFoldDB" id="A0A392N320"/>
<dbReference type="InterPro" id="IPR002885">
    <property type="entry name" value="PPR_rpt"/>
</dbReference>
<comment type="caution">
    <text evidence="3">The sequence shown here is derived from an EMBL/GenBank/DDBJ whole genome shotgun (WGS) entry which is preliminary data.</text>
</comment>
<sequence length="199" mass="22291">MPHKDAVSWNIMLSGFHKARNSEGLYHCFLQMGRGGVVPNDYTISTLLRAIISTELDVLVRQIHAMAFHLALNLNVFVGSSLIRAYAGLSEEEALGRAFADISMKDVTSWNALVSSYMELGRVVDAQTTFDQMPQRNIISWTTLVNGYVKNKQVNKARSVFDKMSERNVVSWTAMISGLFLSYNGDAGSPVYHKVWHTK</sequence>
<evidence type="ECO:0000256" key="1">
    <source>
        <dbReference type="ARBA" id="ARBA00022737"/>
    </source>
</evidence>
<dbReference type="InterPro" id="IPR011990">
    <property type="entry name" value="TPR-like_helical_dom_sf"/>
</dbReference>
<dbReference type="Gene3D" id="1.25.40.10">
    <property type="entry name" value="Tetratricopeptide repeat domain"/>
    <property type="match status" value="2"/>
</dbReference>
<evidence type="ECO:0000256" key="2">
    <source>
        <dbReference type="PROSITE-ProRule" id="PRU00708"/>
    </source>
</evidence>